<proteinExistence type="inferred from homology"/>
<comment type="similarity">
    <text evidence="1">Belongs to the short-chain dehydrogenases/reductases (SDR) family.</text>
</comment>
<dbReference type="PRINTS" id="PR00081">
    <property type="entry name" value="GDHRDH"/>
</dbReference>
<dbReference type="InterPro" id="IPR020904">
    <property type="entry name" value="Sc_DH/Rdtase_CS"/>
</dbReference>
<dbReference type="InterPro" id="IPR057326">
    <property type="entry name" value="KR_dom"/>
</dbReference>
<dbReference type="GO" id="GO:0016491">
    <property type="term" value="F:oxidoreductase activity"/>
    <property type="evidence" value="ECO:0007669"/>
    <property type="project" value="UniProtKB-KW"/>
</dbReference>
<dbReference type="Gene3D" id="3.40.50.720">
    <property type="entry name" value="NAD(P)-binding Rossmann-like Domain"/>
    <property type="match status" value="1"/>
</dbReference>
<evidence type="ECO:0000256" key="3">
    <source>
        <dbReference type="ARBA" id="ARBA00023027"/>
    </source>
</evidence>
<dbReference type="PROSITE" id="PS00061">
    <property type="entry name" value="ADH_SHORT"/>
    <property type="match status" value="1"/>
</dbReference>
<accession>A0A242MJH1</accession>
<comment type="caution">
    <text evidence="5">The sequence shown here is derived from an EMBL/GenBank/DDBJ whole genome shotgun (WGS) entry which is preliminary data.</text>
</comment>
<keyword evidence="2" id="KW-0560">Oxidoreductase</keyword>
<dbReference type="NCBIfam" id="NF005559">
    <property type="entry name" value="PRK07231.1"/>
    <property type="match status" value="1"/>
</dbReference>
<dbReference type="PANTHER" id="PTHR24321:SF8">
    <property type="entry name" value="ESTRADIOL 17-BETA-DEHYDROGENASE 8-RELATED"/>
    <property type="match status" value="1"/>
</dbReference>
<sequence>MSSTLSGVSTRPAKPRRLGFSRSFRCLSASQHRNITTCLDTASRVTDHSTTQRAIDHAMSVRSLPERTKRSKDEPETTVKLQDKVAIVTGAASGIGEAVTKRFLDEGAKVVVVDLKDEAELAQRFADYAGNVLAVKADVTRREDLERIVSSTVDKFGGIDILYNNAALFDMRPILDESWDIFDRLFAVNVKGMFFLMQLVAQQMVKQGRGGKIVNMSSQAGRRGEALVSHYCATKAAVISYTQSAALGLAQHGINVNSIAPGVVDTPMWETVDALFAKYENRPLGEKKRLVGEAVPLGRMGLPNDLTGAALFLVSADSDYITAQTLNVDGGNWMS</sequence>
<dbReference type="InterPro" id="IPR036291">
    <property type="entry name" value="NAD(P)-bd_dom_sf"/>
</dbReference>
<dbReference type="SMART" id="SM00822">
    <property type="entry name" value="PKS_KR"/>
    <property type="match status" value="1"/>
</dbReference>
<dbReference type="EMBL" id="NBTY01000127">
    <property type="protein sequence ID" value="OTP71332.1"/>
    <property type="molecule type" value="Genomic_DNA"/>
</dbReference>
<dbReference type="Pfam" id="PF13561">
    <property type="entry name" value="adh_short_C2"/>
    <property type="match status" value="1"/>
</dbReference>
<evidence type="ECO:0000256" key="2">
    <source>
        <dbReference type="ARBA" id="ARBA00023002"/>
    </source>
</evidence>
<protein>
    <submittedName>
        <fullName evidence="5">Sorbitol dehydrogenase</fullName>
    </submittedName>
</protein>
<dbReference type="FunFam" id="3.40.50.720:FF:000084">
    <property type="entry name" value="Short-chain dehydrogenase reductase"/>
    <property type="match status" value="1"/>
</dbReference>
<keyword evidence="3" id="KW-0520">NAD</keyword>
<dbReference type="SUPFAM" id="SSF51735">
    <property type="entry name" value="NAD(P)-binding Rossmann-fold domains"/>
    <property type="match status" value="1"/>
</dbReference>
<dbReference type="PANTHER" id="PTHR24321">
    <property type="entry name" value="DEHYDROGENASES, SHORT CHAIN"/>
    <property type="match status" value="1"/>
</dbReference>
<evidence type="ECO:0000313" key="5">
    <source>
        <dbReference type="EMBL" id="OTP71332.1"/>
    </source>
</evidence>
<dbReference type="Proteomes" id="UP000194546">
    <property type="component" value="Unassembled WGS sequence"/>
</dbReference>
<organism evidence="5 6">
    <name type="scientific">Caballeronia sordidicola</name>
    <name type="common">Burkholderia sordidicola</name>
    <dbReference type="NCBI Taxonomy" id="196367"/>
    <lineage>
        <taxon>Bacteria</taxon>
        <taxon>Pseudomonadati</taxon>
        <taxon>Pseudomonadota</taxon>
        <taxon>Betaproteobacteria</taxon>
        <taxon>Burkholderiales</taxon>
        <taxon>Burkholderiaceae</taxon>
        <taxon>Caballeronia</taxon>
    </lineage>
</organism>
<gene>
    <name evidence="5" type="ORF">PAMC26510_23270</name>
</gene>
<reference evidence="5 6" key="1">
    <citation type="submission" date="2017-03" db="EMBL/GenBank/DDBJ databases">
        <title>Genome analysis of strain PAMC 26510.</title>
        <authorList>
            <person name="Oh H.-M."/>
            <person name="Yang J.-A."/>
        </authorList>
    </citation>
    <scope>NUCLEOTIDE SEQUENCE [LARGE SCALE GENOMIC DNA]</scope>
    <source>
        <strain evidence="5 6">PAMC 26510</strain>
    </source>
</reference>
<dbReference type="PRINTS" id="PR00080">
    <property type="entry name" value="SDRFAMILY"/>
</dbReference>
<feature type="domain" description="Ketoreductase" evidence="4">
    <location>
        <begin position="84"/>
        <end position="262"/>
    </location>
</feature>
<evidence type="ECO:0000259" key="4">
    <source>
        <dbReference type="SMART" id="SM00822"/>
    </source>
</evidence>
<evidence type="ECO:0000256" key="1">
    <source>
        <dbReference type="ARBA" id="ARBA00006484"/>
    </source>
</evidence>
<name>A0A242MJH1_CABSO</name>
<dbReference type="NCBIfam" id="NF005472">
    <property type="entry name" value="PRK07067.1"/>
    <property type="match status" value="1"/>
</dbReference>
<dbReference type="AlphaFoldDB" id="A0A242MJH1"/>
<evidence type="ECO:0000313" key="6">
    <source>
        <dbReference type="Proteomes" id="UP000194546"/>
    </source>
</evidence>
<dbReference type="InterPro" id="IPR002347">
    <property type="entry name" value="SDR_fam"/>
</dbReference>